<evidence type="ECO:0000256" key="4">
    <source>
        <dbReference type="ARBA" id="ARBA00022692"/>
    </source>
</evidence>
<evidence type="ECO:0000313" key="8">
    <source>
        <dbReference type="EMBL" id="GFY91441.1"/>
    </source>
</evidence>
<evidence type="ECO:0000256" key="3">
    <source>
        <dbReference type="ARBA" id="ARBA00022592"/>
    </source>
</evidence>
<evidence type="ECO:0000256" key="7">
    <source>
        <dbReference type="RuleBase" id="RU363058"/>
    </source>
</evidence>
<feature type="transmembrane region" description="Helical" evidence="7">
    <location>
        <begin position="488"/>
        <end position="508"/>
    </location>
</feature>
<dbReference type="GO" id="GO:0035435">
    <property type="term" value="P:phosphate ion transmembrane transport"/>
    <property type="evidence" value="ECO:0007669"/>
    <property type="project" value="TreeGrafter"/>
</dbReference>
<gene>
    <name evidence="8" type="ORF">Acr_07g0016370</name>
</gene>
<feature type="transmembrane region" description="Helical" evidence="7">
    <location>
        <begin position="283"/>
        <end position="304"/>
    </location>
</feature>
<feature type="transmembrane region" description="Helical" evidence="7">
    <location>
        <begin position="310"/>
        <end position="333"/>
    </location>
</feature>
<dbReference type="AlphaFoldDB" id="A0A7J0EYC0"/>
<reference evidence="8 9" key="1">
    <citation type="submission" date="2019-07" db="EMBL/GenBank/DDBJ databases">
        <title>De Novo Assembly of kiwifruit Actinidia rufa.</title>
        <authorList>
            <person name="Sugita-Konishi S."/>
            <person name="Sato K."/>
            <person name="Mori E."/>
            <person name="Abe Y."/>
            <person name="Kisaki G."/>
            <person name="Hamano K."/>
            <person name="Suezawa K."/>
            <person name="Otani M."/>
            <person name="Fukuda T."/>
            <person name="Manabe T."/>
            <person name="Gomi K."/>
            <person name="Tabuchi M."/>
            <person name="Akimitsu K."/>
            <person name="Kataoka I."/>
        </authorList>
    </citation>
    <scope>NUCLEOTIDE SEQUENCE [LARGE SCALE GENOMIC DNA]</scope>
    <source>
        <strain evidence="9">cv. Fuchu</strain>
    </source>
</reference>
<dbReference type="GO" id="GO:0005315">
    <property type="term" value="F:phosphate transmembrane transporter activity"/>
    <property type="evidence" value="ECO:0007669"/>
    <property type="project" value="InterPro"/>
</dbReference>
<dbReference type="Pfam" id="PF01384">
    <property type="entry name" value="PHO4"/>
    <property type="match status" value="1"/>
</dbReference>
<dbReference type="Proteomes" id="UP000585474">
    <property type="component" value="Unassembled WGS sequence"/>
</dbReference>
<keyword evidence="5 7" id="KW-1133">Transmembrane helix</keyword>
<feature type="transmembrane region" description="Helical" evidence="7">
    <location>
        <begin position="345"/>
        <end position="365"/>
    </location>
</feature>
<comment type="caution">
    <text evidence="8">The sequence shown here is derived from an EMBL/GenBank/DDBJ whole genome shotgun (WGS) entry which is preliminary data.</text>
</comment>
<keyword evidence="2 7" id="KW-0813">Transport</keyword>
<feature type="transmembrane region" description="Helical" evidence="7">
    <location>
        <begin position="143"/>
        <end position="160"/>
    </location>
</feature>
<organism evidence="8 9">
    <name type="scientific">Actinidia rufa</name>
    <dbReference type="NCBI Taxonomy" id="165716"/>
    <lineage>
        <taxon>Eukaryota</taxon>
        <taxon>Viridiplantae</taxon>
        <taxon>Streptophyta</taxon>
        <taxon>Embryophyta</taxon>
        <taxon>Tracheophyta</taxon>
        <taxon>Spermatophyta</taxon>
        <taxon>Magnoliopsida</taxon>
        <taxon>eudicotyledons</taxon>
        <taxon>Gunneridae</taxon>
        <taxon>Pentapetalae</taxon>
        <taxon>asterids</taxon>
        <taxon>Ericales</taxon>
        <taxon>Actinidiaceae</taxon>
        <taxon>Actinidia</taxon>
    </lineage>
</organism>
<sequence>MIPSYCLSSIRNTPNPEALLLHNYHLYVPRYHSSSLAHDSGLLKRDSLIFKPNPLLPKSSLSLLSQKSTRLAHPFAALASFAEGEEQNQENGKSDDDLSGMAQAFHISSNTASAISICIAFAALTLPFFMKPLGQGLGLKTKLLSYVTLLFGFYMAWNIGANDVANAMGTSVGSGALTLRQAVLTAAGKDTLLFAGLLSSLAAAGTWLQVASYYGLPVSTTHCIIGSMVGFGLVYGGPGAVFWSSLARVTSSWVISPLLGALVSFLVYKFIRRFVYSAPNPGQAAAAAAPIAVFAGVTGISFAAFPLSKILPLALAQALACGTAGAILFDRIIRRQLGPKGTQLEIVYGVFGYMQVLSACFMSFAHGGNDVSNAIGPLAAAALSILQGGMSEAAIVIPNDVLAWGGFGIVAGLTMWGYRVIATIGKKITELTPTRGFAAEFAAASVVLFASKLGLPISATHTLVGAVMGVGFARGLNRVRAETVREIVASWVVTIPVGAFFAVVYTWILTKLLSYIL</sequence>
<accession>A0A7J0EYC0</accession>
<keyword evidence="3 7" id="KW-0592">Phosphate transport</keyword>
<comment type="similarity">
    <text evidence="7">Belongs to the inorganic phosphate transporter (PiT) (TC 2.A.20) family.</text>
</comment>
<dbReference type="EMBL" id="BJWL01000007">
    <property type="protein sequence ID" value="GFY91441.1"/>
    <property type="molecule type" value="Genomic_DNA"/>
</dbReference>
<dbReference type="InterPro" id="IPR001204">
    <property type="entry name" value="Phos_transporter"/>
</dbReference>
<keyword evidence="6 7" id="KW-0472">Membrane</keyword>
<keyword evidence="9" id="KW-1185">Reference proteome</keyword>
<feature type="transmembrane region" description="Helical" evidence="7">
    <location>
        <begin position="112"/>
        <end position="131"/>
    </location>
</feature>
<feature type="transmembrane region" description="Helical" evidence="7">
    <location>
        <begin position="223"/>
        <end position="246"/>
    </location>
</feature>
<dbReference type="OrthoDB" id="260807at2759"/>
<feature type="transmembrane region" description="Helical" evidence="7">
    <location>
        <begin position="457"/>
        <end position="476"/>
    </location>
</feature>
<evidence type="ECO:0000256" key="1">
    <source>
        <dbReference type="ARBA" id="ARBA00004141"/>
    </source>
</evidence>
<dbReference type="PANTHER" id="PTHR11101:SF80">
    <property type="entry name" value="PHOSPHATE TRANSPORTER"/>
    <property type="match status" value="1"/>
</dbReference>
<comment type="function">
    <text evidence="7">Sodium-phosphate symporter.</text>
</comment>
<comment type="subcellular location">
    <subcellularLocation>
        <location evidence="1 7">Membrane</location>
        <topology evidence="1 7">Multi-pass membrane protein</topology>
    </subcellularLocation>
</comment>
<keyword evidence="4 7" id="KW-0812">Transmembrane</keyword>
<evidence type="ECO:0000256" key="6">
    <source>
        <dbReference type="ARBA" id="ARBA00023136"/>
    </source>
</evidence>
<proteinExistence type="inferred from homology"/>
<feature type="transmembrane region" description="Helical" evidence="7">
    <location>
        <begin position="401"/>
        <end position="421"/>
    </location>
</feature>
<feature type="transmembrane region" description="Helical" evidence="7">
    <location>
        <begin position="192"/>
        <end position="216"/>
    </location>
</feature>
<dbReference type="GO" id="GO:0016020">
    <property type="term" value="C:membrane"/>
    <property type="evidence" value="ECO:0007669"/>
    <property type="project" value="UniProtKB-SubCell"/>
</dbReference>
<feature type="transmembrane region" description="Helical" evidence="7">
    <location>
        <begin position="252"/>
        <end position="271"/>
    </location>
</feature>
<protein>
    <recommendedName>
        <fullName evidence="7">Phosphate transporter</fullName>
    </recommendedName>
</protein>
<dbReference type="PANTHER" id="PTHR11101">
    <property type="entry name" value="PHOSPHATE TRANSPORTER"/>
    <property type="match status" value="1"/>
</dbReference>
<evidence type="ECO:0000313" key="9">
    <source>
        <dbReference type="Proteomes" id="UP000585474"/>
    </source>
</evidence>
<evidence type="ECO:0000256" key="2">
    <source>
        <dbReference type="ARBA" id="ARBA00022448"/>
    </source>
</evidence>
<evidence type="ECO:0000256" key="5">
    <source>
        <dbReference type="ARBA" id="ARBA00022989"/>
    </source>
</evidence>
<name>A0A7J0EYC0_9ERIC</name>